<reference evidence="2" key="1">
    <citation type="submission" date="2018-06" db="EMBL/GenBank/DDBJ databases">
        <authorList>
            <person name="Zhirakovskaya E."/>
        </authorList>
    </citation>
    <scope>NUCLEOTIDE SEQUENCE</scope>
</reference>
<evidence type="ECO:0000259" key="1">
    <source>
        <dbReference type="PROSITE" id="PS50853"/>
    </source>
</evidence>
<evidence type="ECO:0000313" key="2">
    <source>
        <dbReference type="EMBL" id="VAV82284.1"/>
    </source>
</evidence>
<dbReference type="SUPFAM" id="SSF89372">
    <property type="entry name" value="Fucose-specific lectin"/>
    <property type="match status" value="1"/>
</dbReference>
<dbReference type="InterPro" id="IPR013783">
    <property type="entry name" value="Ig-like_fold"/>
</dbReference>
<proteinExistence type="predicted"/>
<dbReference type="Gene3D" id="2.60.40.10">
    <property type="entry name" value="Immunoglobulins"/>
    <property type="match status" value="8"/>
</dbReference>
<name>A0A3B0QK90_9ZZZZ</name>
<feature type="non-terminal residue" evidence="2">
    <location>
        <position position="1"/>
    </location>
</feature>
<dbReference type="SMART" id="SM00060">
    <property type="entry name" value="FN3"/>
    <property type="match status" value="7"/>
</dbReference>
<protein>
    <recommendedName>
        <fullName evidence="1">Fibronectin type-III domain-containing protein</fullName>
    </recommendedName>
</protein>
<feature type="domain" description="Fibronectin type-III" evidence="1">
    <location>
        <begin position="897"/>
        <end position="999"/>
    </location>
</feature>
<dbReference type="EMBL" id="UOEA01000009">
    <property type="protein sequence ID" value="VAV82284.1"/>
    <property type="molecule type" value="Genomic_DNA"/>
</dbReference>
<organism evidence="2">
    <name type="scientific">hydrothermal vent metagenome</name>
    <dbReference type="NCBI Taxonomy" id="652676"/>
    <lineage>
        <taxon>unclassified sequences</taxon>
        <taxon>metagenomes</taxon>
        <taxon>ecological metagenomes</taxon>
    </lineage>
</organism>
<dbReference type="InterPro" id="IPR036116">
    <property type="entry name" value="FN3_sf"/>
</dbReference>
<dbReference type="InterPro" id="IPR003961">
    <property type="entry name" value="FN3_dom"/>
</dbReference>
<feature type="domain" description="Fibronectin type-III" evidence="1">
    <location>
        <begin position="260"/>
        <end position="370"/>
    </location>
</feature>
<sequence>SSCTDGTATTVYDSTGTSYTDTGLTNGTSYYYRACPYDEVPLYPSGATVTEIPNVDITPPAEATGFTVTDPTTGGQLNLSWTNPGDADFSGVKIFRAEGATAPADCSGSGAIYIGSGYAYNDTPVTNSQQYSYRLCTYDLSNNTSTGVTGSGTPTDVVATANVNSFAAAVGDTLVTLTWINPSDSDFTGTKILRKTGGYPSSCTDGAATSVYDGTALTYVDTGLTNATQYYYRACAHDSVPNYPSGATATATPDGADVTAPERITDLAAPTYTVTTVNLTFTAPGDDGAIGTATSYDVRYSSTLGISESTWAGSTQMTGEPTPNVAGTVENLELTGLVCGTAYSIAIKSLDEVPNTSLLSNAINITTTSCEMQQDNGMAVYGVSAASSTPKARTYAPLTGFGAEASANTNAGNLTISILKEAPTRDEYILLTTHSSQPLYVQRYNGSSWSSEWSSPMSISGSSRNFFNVEYEQQSGDALVVYETTTTSNKTVAYRTYNGSAWSSAQTLDYSGLTGENSSSVQRIKMYSKKDSNEILLVMLDSSSEVYAYIWNGSSFANGKTITTNRNASSTTNEVIGGAWEALSGQALVAFGDDSYRVSYATFNGSSWSSDSQAFDISGSSNYVEHIDLAADPTSDYIAFIVDSSTDQVDVRMWTGSAWEGSPPSGDTMPSAILPISVAWLGEGGKALFVWSNGSQTSNNIDYMTYTTGSGWSISDMTTAPTIGVWGGLINYVELFTNRATNANQIMLVGLDNWSDARALVWTDGTWSTPTNTLFSDSTTTNYTEAVAFDWEYTTTPYTDVSGFTVTAFAEGDRVDLSWTNPVASDFAYVKIVRATGATAPANCSSGTDSYIGTSESYNDSGVTNGTQYSYRICAYNTGTLASTGVTGSATAGDSSPPADVTFFSAVPTNTQVALSWTNPTDTDYVATKILRKTGGYPSSCTDGTATTIYNSTGTSYNDTGLSNGTAYYYRACPYDEVPNYPTGATVTATPILDATPPADVTGFTVSNLGFGNQLTLSWTNPVDSDFSAVKIVRATGGTAPSDCTGSAVYDGSSTAYTDMSLTDGTLYSYRACSYDNSSNYATGATGSATPTDTLAPSGITGLTATNGNAQVTLTWTNPVETDFAGTKMLRKTGTYPSSCTDGTATTVYNSTGTTVDDTGLTNSTTYYYIGCSYDEVPNYGTSVAVTATPSGDNTPPAQITDLSSISVYTRGIKLSWTAPGDDGSTGTATSYDLRYTDAQDYIASMAIYLDMDWGNLEQVADETAPLAAGSTETLFFGKNTSNVKVLPNTSYYNVIKSNDDLDNISVISNEVDVHTALKYGYNYMSIPFDSSTGMSATLQDMLGDDVPYVYIFKWTPTGLDWGSRFRGRWTRLSSTATVSASFSNANGYYMYVYSANSSVLDEKNSGGTALVTENTDNWAKVDMVQGRNLVGNPYTKNVDFSTIKVCQNSSFTTSGGCSGGTIKTFVEAVTAGWMDSTVAYYGNATTFTTETCSSIECVAKLRPWWGQWVYLLQSSNTYMMVVPKP</sequence>
<gene>
    <name evidence="2" type="ORF">MNBD_DELTA01-15</name>
</gene>
<dbReference type="PROSITE" id="PS50853">
    <property type="entry name" value="FN3"/>
    <property type="match status" value="2"/>
</dbReference>
<accession>A0A3B0QK90</accession>
<dbReference type="SUPFAM" id="SSF49265">
    <property type="entry name" value="Fibronectin type III"/>
    <property type="match status" value="2"/>
</dbReference>